<name>A0A849VIG1_9HYPH</name>
<keyword evidence="3" id="KW-1185">Reference proteome</keyword>
<proteinExistence type="predicted"/>
<accession>A0A849VIG1</accession>
<dbReference type="EMBL" id="JABUMX010000001">
    <property type="protein sequence ID" value="NTS29985.1"/>
    <property type="molecule type" value="Genomic_DNA"/>
</dbReference>
<comment type="caution">
    <text evidence="2">The sequence shown here is derived from an EMBL/GenBank/DDBJ whole genome shotgun (WGS) entry which is preliminary data.</text>
</comment>
<evidence type="ECO:0000313" key="2">
    <source>
        <dbReference type="EMBL" id="NTS29985.1"/>
    </source>
</evidence>
<dbReference type="RefSeq" id="WP_113281908.1">
    <property type="nucleotide sequence ID" value="NZ_JABUMX010000001.1"/>
</dbReference>
<feature type="transmembrane region" description="Helical" evidence="1">
    <location>
        <begin position="12"/>
        <end position="33"/>
    </location>
</feature>
<keyword evidence="1" id="KW-1133">Transmembrane helix</keyword>
<protein>
    <recommendedName>
        <fullName evidence="4">Transmembrane protein</fullName>
    </recommendedName>
</protein>
<reference evidence="2 3" key="1">
    <citation type="submission" date="2020-05" db="EMBL/GenBank/DDBJ databases">
        <authorList>
            <person name="Kim M.K."/>
        </authorList>
    </citation>
    <scope>NUCLEOTIDE SEQUENCE [LARGE SCALE GENOMIC DNA]</scope>
    <source>
        <strain evidence="2 3">BT25</strain>
    </source>
</reference>
<keyword evidence="1" id="KW-0472">Membrane</keyword>
<feature type="transmembrane region" description="Helical" evidence="1">
    <location>
        <begin position="105"/>
        <end position="127"/>
    </location>
</feature>
<evidence type="ECO:0000313" key="3">
    <source>
        <dbReference type="Proteomes" id="UP000550508"/>
    </source>
</evidence>
<feature type="transmembrane region" description="Helical" evidence="1">
    <location>
        <begin position="45"/>
        <end position="66"/>
    </location>
</feature>
<sequence>MPGRVNRKPLLSVMAVAEGATGVALLVAPAMLVELLLGTGLDATAATVARVAGVALLALGIACWRASADAASDAARGLVAAMLVYNFGVSAVLMLAAFRHGLSGIGLWPVAIAHIAIAGWCLAFILAPPRESA</sequence>
<feature type="transmembrane region" description="Helical" evidence="1">
    <location>
        <begin position="78"/>
        <end position="99"/>
    </location>
</feature>
<organism evidence="2 3">
    <name type="scientific">Phyllobacterium pellucidum</name>
    <dbReference type="NCBI Taxonomy" id="2740464"/>
    <lineage>
        <taxon>Bacteria</taxon>
        <taxon>Pseudomonadati</taxon>
        <taxon>Pseudomonadota</taxon>
        <taxon>Alphaproteobacteria</taxon>
        <taxon>Hyphomicrobiales</taxon>
        <taxon>Phyllobacteriaceae</taxon>
        <taxon>Phyllobacterium</taxon>
    </lineage>
</organism>
<gene>
    <name evidence="2" type="ORF">HQ945_01855</name>
</gene>
<keyword evidence="1" id="KW-0812">Transmembrane</keyword>
<evidence type="ECO:0008006" key="4">
    <source>
        <dbReference type="Google" id="ProtNLM"/>
    </source>
</evidence>
<dbReference type="Proteomes" id="UP000550508">
    <property type="component" value="Unassembled WGS sequence"/>
</dbReference>
<dbReference type="AlphaFoldDB" id="A0A849VIG1"/>
<evidence type="ECO:0000256" key="1">
    <source>
        <dbReference type="SAM" id="Phobius"/>
    </source>
</evidence>